<comment type="caution">
    <text evidence="1">The sequence shown here is derived from an EMBL/GenBank/DDBJ whole genome shotgun (WGS) entry which is preliminary data.</text>
</comment>
<proteinExistence type="predicted"/>
<organism evidence="1 2">
    <name type="scientific">Periplaneta americana</name>
    <name type="common">American cockroach</name>
    <name type="synonym">Blatta americana</name>
    <dbReference type="NCBI Taxonomy" id="6978"/>
    <lineage>
        <taxon>Eukaryota</taxon>
        <taxon>Metazoa</taxon>
        <taxon>Ecdysozoa</taxon>
        <taxon>Arthropoda</taxon>
        <taxon>Hexapoda</taxon>
        <taxon>Insecta</taxon>
        <taxon>Pterygota</taxon>
        <taxon>Neoptera</taxon>
        <taxon>Polyneoptera</taxon>
        <taxon>Dictyoptera</taxon>
        <taxon>Blattodea</taxon>
        <taxon>Blattoidea</taxon>
        <taxon>Blattidae</taxon>
        <taxon>Blattinae</taxon>
        <taxon>Periplaneta</taxon>
    </lineage>
</organism>
<keyword evidence="2" id="KW-1185">Reference proteome</keyword>
<sequence>MGGLCEGGNELAGSLKWSSALAEMGKVQGVQRNMLRRAEGIARQLTRQQPRTLASAMLYPRIRDPNPRVHCADDRWYTTCQWSPAARSRGATAPPFVMPHRDSSHYARGSTRLGRVIVLQMPQTSKLSRSRRRIEHFSPTTVRLLLCTVD</sequence>
<evidence type="ECO:0000313" key="2">
    <source>
        <dbReference type="Proteomes" id="UP001148838"/>
    </source>
</evidence>
<reference evidence="1 2" key="1">
    <citation type="journal article" date="2022" name="Allergy">
        <title>Genome assembly and annotation of Periplaneta americana reveal a comprehensive cockroach allergen profile.</title>
        <authorList>
            <person name="Wang L."/>
            <person name="Xiong Q."/>
            <person name="Saelim N."/>
            <person name="Wang L."/>
            <person name="Nong W."/>
            <person name="Wan A.T."/>
            <person name="Shi M."/>
            <person name="Liu X."/>
            <person name="Cao Q."/>
            <person name="Hui J.H.L."/>
            <person name="Sookrung N."/>
            <person name="Leung T.F."/>
            <person name="Tungtrongchitr A."/>
            <person name="Tsui S.K.W."/>
        </authorList>
    </citation>
    <scope>NUCLEOTIDE SEQUENCE [LARGE SCALE GENOMIC DNA]</scope>
    <source>
        <strain evidence="1">PWHHKU_190912</strain>
    </source>
</reference>
<dbReference type="Proteomes" id="UP001148838">
    <property type="component" value="Unassembled WGS sequence"/>
</dbReference>
<gene>
    <name evidence="1" type="ORF">ANN_03359</name>
</gene>
<accession>A0ABQ8U0I6</accession>
<protein>
    <submittedName>
        <fullName evidence="1">Uncharacterized protein</fullName>
    </submittedName>
</protein>
<evidence type="ECO:0000313" key="1">
    <source>
        <dbReference type="EMBL" id="KAJ4451881.1"/>
    </source>
</evidence>
<name>A0ABQ8U0I6_PERAM</name>
<dbReference type="EMBL" id="JAJSOF020000001">
    <property type="protein sequence ID" value="KAJ4451881.1"/>
    <property type="molecule type" value="Genomic_DNA"/>
</dbReference>